<sequence length="180" mass="18809">MQLKLWHHTGAHEFMATFLRALDPVVAVVFGASFSRWNNSIDLNINAGAGVAPLDGSNPIAQLKKARALPDLASAVIYSGGGATSQARQIDGMVSIVGVSLDGTLLEMEATPQGGAGAVVQFQCSPNDRWVRATFDEDMMAELLATPSSLGVHAYVGKAEARGKVDIGANGGVVSFARIE</sequence>
<organism evidence="1 2">
    <name type="scientific">Raphidocelis subcapitata</name>
    <dbReference type="NCBI Taxonomy" id="307507"/>
    <lineage>
        <taxon>Eukaryota</taxon>
        <taxon>Viridiplantae</taxon>
        <taxon>Chlorophyta</taxon>
        <taxon>core chlorophytes</taxon>
        <taxon>Chlorophyceae</taxon>
        <taxon>CS clade</taxon>
        <taxon>Sphaeropleales</taxon>
        <taxon>Selenastraceae</taxon>
        <taxon>Raphidocelis</taxon>
    </lineage>
</organism>
<dbReference type="EMBL" id="BDRX01000022">
    <property type="protein sequence ID" value="GBF91139.1"/>
    <property type="molecule type" value="Genomic_DNA"/>
</dbReference>
<name>A0A2V0NUX4_9CHLO</name>
<evidence type="ECO:0000313" key="1">
    <source>
        <dbReference type="EMBL" id="GBF91139.1"/>
    </source>
</evidence>
<dbReference type="AlphaFoldDB" id="A0A2V0NUX4"/>
<evidence type="ECO:0000313" key="2">
    <source>
        <dbReference type="Proteomes" id="UP000247498"/>
    </source>
</evidence>
<accession>A0A2V0NUX4</accession>
<dbReference type="InParanoid" id="A0A2V0NUX4"/>
<reference evidence="1 2" key="1">
    <citation type="journal article" date="2018" name="Sci. Rep.">
        <title>Raphidocelis subcapitata (=Pseudokirchneriella subcapitata) provides an insight into genome evolution and environmental adaptations in the Sphaeropleales.</title>
        <authorList>
            <person name="Suzuki S."/>
            <person name="Yamaguchi H."/>
            <person name="Nakajima N."/>
            <person name="Kawachi M."/>
        </authorList>
    </citation>
    <scope>NUCLEOTIDE SEQUENCE [LARGE SCALE GENOMIC DNA]</scope>
    <source>
        <strain evidence="1 2">NIES-35</strain>
    </source>
</reference>
<protein>
    <submittedName>
        <fullName evidence="1">Uncharacterized protein</fullName>
    </submittedName>
</protein>
<proteinExistence type="predicted"/>
<dbReference type="Proteomes" id="UP000247498">
    <property type="component" value="Unassembled WGS sequence"/>
</dbReference>
<keyword evidence="2" id="KW-1185">Reference proteome</keyword>
<comment type="caution">
    <text evidence="1">The sequence shown here is derived from an EMBL/GenBank/DDBJ whole genome shotgun (WGS) entry which is preliminary data.</text>
</comment>
<gene>
    <name evidence="1" type="ORF">Rsub_04808</name>
</gene>